<gene>
    <name evidence="3" type="ORF">SEMRO_999_G229610.1</name>
</gene>
<dbReference type="InterPro" id="IPR013216">
    <property type="entry name" value="Methyltransf_11"/>
</dbReference>
<comment type="caution">
    <text evidence="3">The sequence shown here is derived from an EMBL/GenBank/DDBJ whole genome shotgun (WGS) entry which is preliminary data.</text>
</comment>
<dbReference type="GO" id="GO:0032259">
    <property type="term" value="P:methylation"/>
    <property type="evidence" value="ECO:0007669"/>
    <property type="project" value="UniProtKB-KW"/>
</dbReference>
<dbReference type="AlphaFoldDB" id="A0A9N8HQM5"/>
<dbReference type="SUPFAM" id="SSF53335">
    <property type="entry name" value="S-adenosyl-L-methionine-dependent methyltransferases"/>
    <property type="match status" value="1"/>
</dbReference>
<dbReference type="GO" id="GO:0008757">
    <property type="term" value="F:S-adenosylmethionine-dependent methyltransferase activity"/>
    <property type="evidence" value="ECO:0007669"/>
    <property type="project" value="InterPro"/>
</dbReference>
<evidence type="ECO:0000313" key="3">
    <source>
        <dbReference type="EMBL" id="CAB9519223.1"/>
    </source>
</evidence>
<evidence type="ECO:0000256" key="1">
    <source>
        <dbReference type="SAM" id="Phobius"/>
    </source>
</evidence>
<accession>A0A9N8HQM5</accession>
<dbReference type="EMBL" id="CAICTM010000997">
    <property type="protein sequence ID" value="CAB9519223.1"/>
    <property type="molecule type" value="Genomic_DNA"/>
</dbReference>
<keyword evidence="4" id="KW-1185">Reference proteome</keyword>
<dbReference type="Pfam" id="PF08241">
    <property type="entry name" value="Methyltransf_11"/>
    <property type="match status" value="1"/>
</dbReference>
<dbReference type="Proteomes" id="UP001153069">
    <property type="component" value="Unassembled WGS sequence"/>
</dbReference>
<dbReference type="InterPro" id="IPR029063">
    <property type="entry name" value="SAM-dependent_MTases_sf"/>
</dbReference>
<keyword evidence="3" id="KW-0489">Methyltransferase</keyword>
<keyword evidence="3" id="KW-0808">Transferase</keyword>
<protein>
    <submittedName>
        <fullName evidence="3">Methyltransferase, type 11</fullName>
    </submittedName>
</protein>
<sequence length="232" mass="26419">MTTKYQAVSIAPPLHVLLVICLSLLLPLATTFYRRGGRFAALDILLDKAIGRKRDYFLDSKYYRIKDYYGFQCLDVGSGNGDYSKFLKEQGRDVSSVDVLDLSHTGTVTLFDGTNIPFGDNQFDTSLLMFVLHHSTDQKGLLKDVMRVTRDYIIVAEDLIVNPFDAMLGQIHLHSSPWAQGEHEDAFKTHSQWQTFFAELKLQVVDTVTISRWTYPVYPVVRNIYVLKVPST</sequence>
<feature type="domain" description="Methyltransferase type 11" evidence="2">
    <location>
        <begin position="74"/>
        <end position="150"/>
    </location>
</feature>
<proteinExistence type="predicted"/>
<dbReference type="Gene3D" id="3.40.50.150">
    <property type="entry name" value="Vaccinia Virus protein VP39"/>
    <property type="match status" value="1"/>
</dbReference>
<feature type="transmembrane region" description="Helical" evidence="1">
    <location>
        <begin position="12"/>
        <end position="33"/>
    </location>
</feature>
<evidence type="ECO:0000259" key="2">
    <source>
        <dbReference type="Pfam" id="PF08241"/>
    </source>
</evidence>
<evidence type="ECO:0000313" key="4">
    <source>
        <dbReference type="Proteomes" id="UP001153069"/>
    </source>
</evidence>
<keyword evidence="1" id="KW-0472">Membrane</keyword>
<keyword evidence="1" id="KW-0812">Transmembrane</keyword>
<organism evidence="3 4">
    <name type="scientific">Seminavis robusta</name>
    <dbReference type="NCBI Taxonomy" id="568900"/>
    <lineage>
        <taxon>Eukaryota</taxon>
        <taxon>Sar</taxon>
        <taxon>Stramenopiles</taxon>
        <taxon>Ochrophyta</taxon>
        <taxon>Bacillariophyta</taxon>
        <taxon>Bacillariophyceae</taxon>
        <taxon>Bacillariophycidae</taxon>
        <taxon>Naviculales</taxon>
        <taxon>Naviculaceae</taxon>
        <taxon>Seminavis</taxon>
    </lineage>
</organism>
<reference evidence="3" key="1">
    <citation type="submission" date="2020-06" db="EMBL/GenBank/DDBJ databases">
        <authorList>
            <consortium name="Plant Systems Biology data submission"/>
        </authorList>
    </citation>
    <scope>NUCLEOTIDE SEQUENCE</scope>
    <source>
        <strain evidence="3">D6</strain>
    </source>
</reference>
<name>A0A9N8HQM5_9STRA</name>
<keyword evidence="1" id="KW-1133">Transmembrane helix</keyword>